<dbReference type="CDD" id="cd04688">
    <property type="entry name" value="NUDIX_Hydrolase"/>
    <property type="match status" value="1"/>
</dbReference>
<reference evidence="4 5" key="1">
    <citation type="submission" date="2024-06" db="EMBL/GenBank/DDBJ databases">
        <title>Genomic Encyclopedia of Type Strains, Phase IV (KMG-IV): sequencing the most valuable type-strain genomes for metagenomic binning, comparative biology and taxonomic classification.</title>
        <authorList>
            <person name="Goeker M."/>
        </authorList>
    </citation>
    <scope>NUCLEOTIDE SEQUENCE [LARGE SCALE GENOMIC DNA]</scope>
    <source>
        <strain evidence="4 5">DSM 15349</strain>
    </source>
</reference>
<dbReference type="InterPro" id="IPR015797">
    <property type="entry name" value="NUDIX_hydrolase-like_dom_sf"/>
</dbReference>
<keyword evidence="2" id="KW-0378">Hydrolase</keyword>
<evidence type="ECO:0000256" key="1">
    <source>
        <dbReference type="ARBA" id="ARBA00001946"/>
    </source>
</evidence>
<dbReference type="SUPFAM" id="SSF55811">
    <property type="entry name" value="Nudix"/>
    <property type="match status" value="1"/>
</dbReference>
<dbReference type="PANTHER" id="PTHR43046">
    <property type="entry name" value="GDP-MANNOSE MANNOSYL HYDROLASE"/>
    <property type="match status" value="1"/>
</dbReference>
<dbReference type="PROSITE" id="PS00893">
    <property type="entry name" value="NUDIX_BOX"/>
    <property type="match status" value="1"/>
</dbReference>
<evidence type="ECO:0000313" key="5">
    <source>
        <dbReference type="Proteomes" id="UP001549055"/>
    </source>
</evidence>
<dbReference type="RefSeq" id="WP_354280347.1">
    <property type="nucleotide sequence ID" value="NZ_JBEPMK010000002.1"/>
</dbReference>
<dbReference type="Pfam" id="PF00293">
    <property type="entry name" value="NUDIX"/>
    <property type="match status" value="1"/>
</dbReference>
<gene>
    <name evidence="4" type="ORF">ABID27_000749</name>
</gene>
<evidence type="ECO:0000256" key="2">
    <source>
        <dbReference type="ARBA" id="ARBA00022801"/>
    </source>
</evidence>
<dbReference type="InterPro" id="IPR020084">
    <property type="entry name" value="NUDIX_hydrolase_CS"/>
</dbReference>
<comment type="cofactor">
    <cofactor evidence="1">
        <name>Mg(2+)</name>
        <dbReference type="ChEBI" id="CHEBI:18420"/>
    </cofactor>
</comment>
<feature type="domain" description="Nudix hydrolase" evidence="3">
    <location>
        <begin position="9"/>
        <end position="148"/>
    </location>
</feature>
<dbReference type="EMBL" id="JBEPMK010000002">
    <property type="protein sequence ID" value="MET3644127.1"/>
    <property type="molecule type" value="Genomic_DNA"/>
</dbReference>
<name>A0ABV2JKA1_9STRE</name>
<dbReference type="Proteomes" id="UP001549055">
    <property type="component" value="Unassembled WGS sequence"/>
</dbReference>
<dbReference type="PANTHER" id="PTHR43046:SF14">
    <property type="entry name" value="MUTT_NUDIX FAMILY PROTEIN"/>
    <property type="match status" value="1"/>
</dbReference>
<sequence length="154" mass="18413">MDISFKTESVRFNLRVAAVNHQQERLLVIREENAPYAYLPGGRVHMGEDAEAAILREIKEEMGEQAKIVRPLWLSQNFFREEVSEEDFHELCLYFLVDVPNIRKSDFTVVEKGRENHFFWLDFDQLQEERVYPQFIKKEIKQLPRELTLRIARD</sequence>
<protein>
    <submittedName>
        <fullName evidence="4">ADP-ribose pyrophosphatase YjhB (NUDIX family)</fullName>
    </submittedName>
</protein>
<dbReference type="Gene3D" id="3.90.79.10">
    <property type="entry name" value="Nucleoside Triphosphate Pyrophosphohydrolase"/>
    <property type="match status" value="1"/>
</dbReference>
<evidence type="ECO:0000313" key="4">
    <source>
        <dbReference type="EMBL" id="MET3644127.1"/>
    </source>
</evidence>
<keyword evidence="5" id="KW-1185">Reference proteome</keyword>
<organism evidence="4 5">
    <name type="scientific">Streptococcus gallinaceus</name>
    <dbReference type="NCBI Taxonomy" id="165758"/>
    <lineage>
        <taxon>Bacteria</taxon>
        <taxon>Bacillati</taxon>
        <taxon>Bacillota</taxon>
        <taxon>Bacilli</taxon>
        <taxon>Lactobacillales</taxon>
        <taxon>Streptococcaceae</taxon>
        <taxon>Streptococcus</taxon>
    </lineage>
</organism>
<dbReference type="PROSITE" id="PS51462">
    <property type="entry name" value="NUDIX"/>
    <property type="match status" value="1"/>
</dbReference>
<proteinExistence type="predicted"/>
<dbReference type="InterPro" id="IPR000086">
    <property type="entry name" value="NUDIX_hydrolase_dom"/>
</dbReference>
<comment type="caution">
    <text evidence="4">The sequence shown here is derived from an EMBL/GenBank/DDBJ whole genome shotgun (WGS) entry which is preliminary data.</text>
</comment>
<evidence type="ECO:0000259" key="3">
    <source>
        <dbReference type="PROSITE" id="PS51462"/>
    </source>
</evidence>
<accession>A0ABV2JKA1</accession>